<dbReference type="AlphaFoldDB" id="A0A086TDI2"/>
<dbReference type="PRINTS" id="PR00176">
    <property type="entry name" value="NANEUSMPORT"/>
</dbReference>
<feature type="transmembrane region" description="Helical" evidence="6">
    <location>
        <begin position="481"/>
        <end position="499"/>
    </location>
</feature>
<dbReference type="PANTHER" id="PTHR11616:SF240">
    <property type="entry name" value="BLOATED TUBULES, ISOFORM B-RELATED"/>
    <property type="match status" value="1"/>
</dbReference>
<dbReference type="Proteomes" id="UP000029964">
    <property type="component" value="Unassembled WGS sequence"/>
</dbReference>
<keyword evidence="2" id="KW-0813">Transport</keyword>
<keyword evidence="4 6" id="KW-1133">Transmembrane helix</keyword>
<comment type="subcellular location">
    <subcellularLocation>
        <location evidence="1">Membrane</location>
        <topology evidence="1">Multi-pass membrane protein</topology>
    </subcellularLocation>
</comment>
<organism evidence="7 8">
    <name type="scientific">Hapsidospora chrysogenum (strain ATCC 11550 / CBS 779.69 / DSM 880 / IAM 14645 / JCM 23072 / IMI 49137)</name>
    <name type="common">Acremonium chrysogenum</name>
    <dbReference type="NCBI Taxonomy" id="857340"/>
    <lineage>
        <taxon>Eukaryota</taxon>
        <taxon>Fungi</taxon>
        <taxon>Dikarya</taxon>
        <taxon>Ascomycota</taxon>
        <taxon>Pezizomycotina</taxon>
        <taxon>Sordariomycetes</taxon>
        <taxon>Hypocreomycetidae</taxon>
        <taxon>Hypocreales</taxon>
        <taxon>Bionectriaceae</taxon>
        <taxon>Hapsidospora</taxon>
    </lineage>
</organism>
<dbReference type="Pfam" id="PF00209">
    <property type="entry name" value="SNF"/>
    <property type="match status" value="2"/>
</dbReference>
<dbReference type="OrthoDB" id="6581954at2759"/>
<dbReference type="GO" id="GO:0035725">
    <property type="term" value="P:sodium ion transmembrane transport"/>
    <property type="evidence" value="ECO:0007669"/>
    <property type="project" value="TreeGrafter"/>
</dbReference>
<keyword evidence="5 6" id="KW-0472">Membrane</keyword>
<protein>
    <submittedName>
        <fullName evidence="7">Sodium-and chloride-dependent GABA transporter-like protein</fullName>
    </submittedName>
</protein>
<dbReference type="CDD" id="cd11554">
    <property type="entry name" value="SLC6sbd_u2"/>
    <property type="match status" value="1"/>
</dbReference>
<evidence type="ECO:0000256" key="5">
    <source>
        <dbReference type="ARBA" id="ARBA00023136"/>
    </source>
</evidence>
<accession>A0A086TDI2</accession>
<reference evidence="8" key="1">
    <citation type="journal article" date="2014" name="Genome Announc.">
        <title>Genome sequence and annotation of Acremonium chrysogenum, producer of the beta-lactam antibiotic cephalosporin C.</title>
        <authorList>
            <person name="Terfehr D."/>
            <person name="Dahlmann T.A."/>
            <person name="Specht T."/>
            <person name="Zadra I."/>
            <person name="Kuernsteiner H."/>
            <person name="Kueck U."/>
        </authorList>
    </citation>
    <scope>NUCLEOTIDE SEQUENCE [LARGE SCALE GENOMIC DNA]</scope>
    <source>
        <strain evidence="8">ATCC 11550 / CBS 779.69 / DSM 880 / IAM 14645 / JCM 23072 / IMI 49137</strain>
    </source>
</reference>
<feature type="transmembrane region" description="Helical" evidence="6">
    <location>
        <begin position="419"/>
        <end position="440"/>
    </location>
</feature>
<feature type="transmembrane region" description="Helical" evidence="6">
    <location>
        <begin position="387"/>
        <end position="413"/>
    </location>
</feature>
<evidence type="ECO:0000256" key="1">
    <source>
        <dbReference type="ARBA" id="ARBA00004141"/>
    </source>
</evidence>
<dbReference type="InterPro" id="IPR000175">
    <property type="entry name" value="Na/ntran_symport"/>
</dbReference>
<evidence type="ECO:0000256" key="4">
    <source>
        <dbReference type="ARBA" id="ARBA00022989"/>
    </source>
</evidence>
<feature type="transmembrane region" description="Helical" evidence="6">
    <location>
        <begin position="103"/>
        <end position="130"/>
    </location>
</feature>
<feature type="transmembrane region" description="Helical" evidence="6">
    <location>
        <begin position="253"/>
        <end position="278"/>
    </location>
</feature>
<dbReference type="STRING" id="857340.A0A086TDI2"/>
<feature type="transmembrane region" description="Helical" evidence="6">
    <location>
        <begin position="452"/>
        <end position="475"/>
    </location>
</feature>
<comment type="caution">
    <text evidence="7">The sequence shown here is derived from an EMBL/GenBank/DDBJ whole genome shotgun (WGS) entry which is preliminary data.</text>
</comment>
<feature type="transmembrane region" description="Helical" evidence="6">
    <location>
        <begin position="350"/>
        <end position="375"/>
    </location>
</feature>
<dbReference type="PROSITE" id="PS50267">
    <property type="entry name" value="NA_NEUROTRAN_SYMP_3"/>
    <property type="match status" value="1"/>
</dbReference>
<dbReference type="GO" id="GO:0005886">
    <property type="term" value="C:plasma membrane"/>
    <property type="evidence" value="ECO:0007669"/>
    <property type="project" value="TreeGrafter"/>
</dbReference>
<dbReference type="HOGENOM" id="CLU_016501_0_0_1"/>
<evidence type="ECO:0000313" key="8">
    <source>
        <dbReference type="Proteomes" id="UP000029964"/>
    </source>
</evidence>
<feature type="transmembrane region" description="Helical" evidence="6">
    <location>
        <begin position="553"/>
        <end position="570"/>
    </location>
</feature>
<evidence type="ECO:0000256" key="2">
    <source>
        <dbReference type="ARBA" id="ARBA00022448"/>
    </source>
</evidence>
<feature type="transmembrane region" description="Helical" evidence="6">
    <location>
        <begin position="208"/>
        <end position="227"/>
    </location>
</feature>
<name>A0A086TDI2_HAPC1</name>
<feature type="transmembrane region" description="Helical" evidence="6">
    <location>
        <begin position="29"/>
        <end position="48"/>
    </location>
</feature>
<feature type="transmembrane region" description="Helical" evidence="6">
    <location>
        <begin position="60"/>
        <end position="82"/>
    </location>
</feature>
<feature type="transmembrane region" description="Helical" evidence="6">
    <location>
        <begin position="290"/>
        <end position="314"/>
    </location>
</feature>
<sequence>MGFARKALKLLNPVSEKENDGRDVWPNRAAFILAAMGGAVGLGNVLRYPSVVFANSGLQWFIPYLIALFFLGIPVLCLEISLGQAYRAGVVTAFNSLNHRTKGVGLGVVLTGYLVVCYYVPILSWIMHYFRCSFQSPLPWKDRGDEFYMQDVIANVAPRAEDADGNPYRWVQYDGTALIGETVGWAAFIWFCVWLCMFKGIALTGRAIWVTMGLPIIMLIVLLGRSASLDNAGRGVKYYFGEWHSEKLATGQIWQAACGQIFFSIGVGFGYFTTYASYNTRFANAVQDTLIIACSNSAFEIVAGFVVFSIIGFLNMNPVDDGQGLGTFVVGFLTYPHALTQMPGSNFFSVVWFLTIALLGLSSAVALVESLITVLNEAVPFKNVPRWATATGVTVASFLISLMYCTQFGYYLLDAVDTWVNNITLLLIVWCEIVSVSVLYRYKDVVMEVGLVAYLTYSLTYILSMFVGVVVGQAVGPEAGAGAGFGIFVVGTLVSLLVAKEPNSRPPKFWGGNKFLAKFWWLSLYSMNQLRRDLNVIVAVGKNWSIPMIWGPVLRYISAPILAIIASFSYPDFYARGRNDPLQIFGFTCAHIGLFLVLVGLVIPRALDIFVQPEKRDDFKVAYAPQEPMPTFVARIDGIERVEEGAPDSGEEGIKQKH</sequence>
<evidence type="ECO:0000313" key="7">
    <source>
        <dbReference type="EMBL" id="KFH47414.1"/>
    </source>
</evidence>
<gene>
    <name evidence="7" type="ORF">ACRE_018060</name>
</gene>
<dbReference type="EMBL" id="JPKY01000010">
    <property type="protein sequence ID" value="KFH47414.1"/>
    <property type="molecule type" value="Genomic_DNA"/>
</dbReference>
<dbReference type="InterPro" id="IPR037272">
    <property type="entry name" value="SNS_sf"/>
</dbReference>
<evidence type="ECO:0000256" key="6">
    <source>
        <dbReference type="SAM" id="Phobius"/>
    </source>
</evidence>
<keyword evidence="3 6" id="KW-0812">Transmembrane</keyword>
<dbReference type="SUPFAM" id="SSF161070">
    <property type="entry name" value="SNF-like"/>
    <property type="match status" value="1"/>
</dbReference>
<keyword evidence="8" id="KW-1185">Reference proteome</keyword>
<dbReference type="PANTHER" id="PTHR11616">
    <property type="entry name" value="SODIUM/CHLORIDE DEPENDENT TRANSPORTER"/>
    <property type="match status" value="1"/>
</dbReference>
<proteinExistence type="predicted"/>
<evidence type="ECO:0000256" key="3">
    <source>
        <dbReference type="ARBA" id="ARBA00022692"/>
    </source>
</evidence>
<feature type="transmembrane region" description="Helical" evidence="6">
    <location>
        <begin position="177"/>
        <end position="196"/>
    </location>
</feature>
<feature type="transmembrane region" description="Helical" evidence="6">
    <location>
        <begin position="582"/>
        <end position="603"/>
    </location>
</feature>